<accession>A0A6S8B0P6</accession>
<evidence type="ECO:0000313" key="7">
    <source>
        <dbReference type="EMBL" id="CAE0433528.1"/>
    </source>
</evidence>
<dbReference type="EMBL" id="HBIN01005341">
    <property type="protein sequence ID" value="CAE0433527.1"/>
    <property type="molecule type" value="Transcribed_RNA"/>
</dbReference>
<feature type="domain" description="PUM-HD" evidence="4">
    <location>
        <begin position="434"/>
        <end position="810"/>
    </location>
</feature>
<feature type="compositionally biased region" description="Basic and acidic residues" evidence="3">
    <location>
        <begin position="196"/>
        <end position="206"/>
    </location>
</feature>
<dbReference type="GO" id="GO:0010608">
    <property type="term" value="P:post-transcriptional regulation of gene expression"/>
    <property type="evidence" value="ECO:0007669"/>
    <property type="project" value="TreeGrafter"/>
</dbReference>
<dbReference type="EMBL" id="HBIN01005340">
    <property type="protein sequence ID" value="CAE0433526.1"/>
    <property type="molecule type" value="Transcribed_RNA"/>
</dbReference>
<evidence type="ECO:0000313" key="6">
    <source>
        <dbReference type="EMBL" id="CAE0433527.1"/>
    </source>
</evidence>
<gene>
    <name evidence="5" type="ORF">ASTO00021_LOCUS3847</name>
    <name evidence="6" type="ORF">ASTO00021_LOCUS3848</name>
    <name evidence="7" type="ORF">ASTO00021_LOCUS3849</name>
</gene>
<protein>
    <recommendedName>
        <fullName evidence="4">PUM-HD domain-containing protein</fullName>
    </recommendedName>
</protein>
<keyword evidence="1" id="KW-0677">Repeat</keyword>
<dbReference type="Gene3D" id="1.25.10.10">
    <property type="entry name" value="Leucine-rich Repeat Variant"/>
    <property type="match status" value="1"/>
</dbReference>
<reference evidence="7" key="1">
    <citation type="submission" date="2021-01" db="EMBL/GenBank/DDBJ databases">
        <authorList>
            <person name="Corre E."/>
            <person name="Pelletier E."/>
            <person name="Niang G."/>
            <person name="Scheremetjew M."/>
            <person name="Finn R."/>
            <person name="Kale V."/>
            <person name="Holt S."/>
            <person name="Cochrane G."/>
            <person name="Meng A."/>
            <person name="Brown T."/>
            <person name="Cohen L."/>
        </authorList>
    </citation>
    <scope>NUCLEOTIDE SEQUENCE</scope>
    <source>
        <strain evidence="7">GSBS06</strain>
    </source>
</reference>
<sequence>MSSSPSSATSSSASTSASGKTSNYNGTSPPVSPTGILAVDTAAEPVSSNDHDFIRSRFSSQSYGSGHAMVGISNDLETIAEDSNSSPRSPSNLIGRRRVTLGANLGDIEYAESIASRLVNDMYSGSRTASNSVESAEAAIGTRGNDAGFGWASNDQISITPTGPGDANGSESQQHDIDMDALRKQVDSWKTFFRDEETEEAKDARAQRSRRHSTPATHMRISSAIRKTSSPVPTGEEQLSRPGTGSESEHEYDDIEQEGLPSPPKLAFNVSVTSEQQTQQVNMGGFSQPPHNQYGFNNPMMGYQHPPHATAYQPSVGGQPEFTASPPHGQVQQWSEWVNHMHYNPYTGPHQYYQPPMVNQHMTPGMIPQQHHNHNDVNIPMHPRPQHQNQHQHQHQHRHQQQQQTQQQGGRKNANNNARRGVSKHNHSRPANNSTHNTCESLLEYRATGTRPTMEALLGNVVEYSRDSHGSRFIQFKMETAVDAEKQLLVDEVLEEAVSLASHPFGNYVIQNFLLHATPEQRYSIACTFHGHMIKLSTQAHGCRVVQHAIDILDVPQRNFFMEEIIQNIYVVAKNNHGTHVVQKCMNILLCETQYPKSKLGKIDRECRAQGSPTSKELLTSVEKAVAADMLKLAIHPHSYRLVQQTIGDCVPTRSPAVSEIMKTIEVCYRPLAIDQHGNFILQHILDNGSIAQVGSVQDFVCSRVVELSQHKFGSHLVEKCLTSATPAQAAAIVEQLLKPTGHNVRKDNTDNQSSTLLVLSKDPYANFVVQRAYDASTGEQRNRLANEIRVYSDILSKYTYGRHILNYLK</sequence>
<feature type="repeat" description="Pumilio" evidence="2">
    <location>
        <begin position="699"/>
        <end position="735"/>
    </location>
</feature>
<dbReference type="InterPro" id="IPR016024">
    <property type="entry name" value="ARM-type_fold"/>
</dbReference>
<feature type="region of interest" description="Disordered" evidence="3">
    <location>
        <begin position="364"/>
        <end position="438"/>
    </location>
</feature>
<dbReference type="Pfam" id="PF00806">
    <property type="entry name" value="PUF"/>
    <property type="match status" value="8"/>
</dbReference>
<dbReference type="GO" id="GO:0003729">
    <property type="term" value="F:mRNA binding"/>
    <property type="evidence" value="ECO:0007669"/>
    <property type="project" value="TreeGrafter"/>
</dbReference>
<evidence type="ECO:0000256" key="2">
    <source>
        <dbReference type="PROSITE-ProRule" id="PRU00317"/>
    </source>
</evidence>
<feature type="region of interest" description="Disordered" evidence="3">
    <location>
        <begin position="1"/>
        <end position="35"/>
    </location>
</feature>
<dbReference type="PROSITE" id="PS50302">
    <property type="entry name" value="PUM"/>
    <property type="match status" value="5"/>
</dbReference>
<evidence type="ECO:0000259" key="4">
    <source>
        <dbReference type="PROSITE" id="PS50303"/>
    </source>
</evidence>
<feature type="compositionally biased region" description="Low complexity" evidence="3">
    <location>
        <begin position="270"/>
        <end position="281"/>
    </location>
</feature>
<dbReference type="EMBL" id="HBIN01005342">
    <property type="protein sequence ID" value="CAE0433528.1"/>
    <property type="molecule type" value="Transcribed_RNA"/>
</dbReference>
<dbReference type="PROSITE" id="PS50303">
    <property type="entry name" value="PUM_HD"/>
    <property type="match status" value="1"/>
</dbReference>
<name>A0A6S8B0P6_9STRA</name>
<dbReference type="InterPro" id="IPR011989">
    <property type="entry name" value="ARM-like"/>
</dbReference>
<dbReference type="PANTHER" id="PTHR12537">
    <property type="entry name" value="RNA BINDING PROTEIN PUMILIO-RELATED"/>
    <property type="match status" value="1"/>
</dbReference>
<organism evidence="7">
    <name type="scientific">Aplanochytrium stocchinoi</name>
    <dbReference type="NCBI Taxonomy" id="215587"/>
    <lineage>
        <taxon>Eukaryota</taxon>
        <taxon>Sar</taxon>
        <taxon>Stramenopiles</taxon>
        <taxon>Bigyra</taxon>
        <taxon>Labyrinthulomycetes</taxon>
        <taxon>Thraustochytrida</taxon>
        <taxon>Thraustochytriidae</taxon>
        <taxon>Aplanochytrium</taxon>
    </lineage>
</organism>
<dbReference type="SUPFAM" id="SSF48371">
    <property type="entry name" value="ARM repeat"/>
    <property type="match status" value="1"/>
</dbReference>
<dbReference type="GO" id="GO:0005737">
    <property type="term" value="C:cytoplasm"/>
    <property type="evidence" value="ECO:0007669"/>
    <property type="project" value="TreeGrafter"/>
</dbReference>
<feature type="compositionally biased region" description="Basic residues" evidence="3">
    <location>
        <begin position="390"/>
        <end position="400"/>
    </location>
</feature>
<dbReference type="AlphaFoldDB" id="A0A6S8B0P6"/>
<evidence type="ECO:0000256" key="1">
    <source>
        <dbReference type="ARBA" id="ARBA00022737"/>
    </source>
</evidence>
<feature type="region of interest" description="Disordered" evidence="3">
    <location>
        <begin position="143"/>
        <end position="177"/>
    </location>
</feature>
<feature type="compositionally biased region" description="Low complexity" evidence="3">
    <location>
        <begin position="1"/>
        <end position="22"/>
    </location>
</feature>
<feature type="repeat" description="Pumilio" evidence="2">
    <location>
        <begin position="528"/>
        <end position="567"/>
    </location>
</feature>
<feature type="repeat" description="Pumilio" evidence="2">
    <location>
        <begin position="492"/>
        <end position="527"/>
    </location>
</feature>
<dbReference type="InterPro" id="IPR001313">
    <property type="entry name" value="Pumilio_RNA-bd_rpt"/>
</dbReference>
<feature type="repeat" description="Pumilio" evidence="2">
    <location>
        <begin position="456"/>
        <end position="491"/>
    </location>
</feature>
<dbReference type="InterPro" id="IPR033133">
    <property type="entry name" value="PUM-HD"/>
</dbReference>
<feature type="compositionally biased region" description="Polar residues" evidence="3">
    <location>
        <begin position="429"/>
        <end position="438"/>
    </location>
</feature>
<feature type="repeat" description="Pumilio" evidence="2">
    <location>
        <begin position="752"/>
        <end position="787"/>
    </location>
</feature>
<feature type="compositionally biased region" description="Low complexity" evidence="3">
    <location>
        <begin position="401"/>
        <end position="420"/>
    </location>
</feature>
<feature type="region of interest" description="Disordered" evidence="3">
    <location>
        <begin position="196"/>
        <end position="294"/>
    </location>
</feature>
<evidence type="ECO:0000256" key="3">
    <source>
        <dbReference type="SAM" id="MobiDB-lite"/>
    </source>
</evidence>
<evidence type="ECO:0000313" key="5">
    <source>
        <dbReference type="EMBL" id="CAE0433526.1"/>
    </source>
</evidence>
<dbReference type="SMART" id="SM00025">
    <property type="entry name" value="Pumilio"/>
    <property type="match status" value="7"/>
</dbReference>
<dbReference type="PANTHER" id="PTHR12537:SF12">
    <property type="entry name" value="MATERNAL PROTEIN PUMILIO"/>
    <property type="match status" value="1"/>
</dbReference>
<proteinExistence type="predicted"/>